<evidence type="ECO:0000313" key="3">
    <source>
        <dbReference type="Proteomes" id="UP001303046"/>
    </source>
</evidence>
<proteinExistence type="predicted"/>
<dbReference type="EMBL" id="JAVFWL010000002">
    <property type="protein sequence ID" value="KAK6738658.1"/>
    <property type="molecule type" value="Genomic_DNA"/>
</dbReference>
<evidence type="ECO:0008006" key="4">
    <source>
        <dbReference type="Google" id="ProtNLM"/>
    </source>
</evidence>
<gene>
    <name evidence="2" type="primary">Necator_chrII.g8442</name>
    <name evidence="2" type="ORF">RB195_020648</name>
</gene>
<accession>A0ABR1CJT8</accession>
<dbReference type="PANTHER" id="PTHR34492:SF2">
    <property type="entry name" value="G PROTEIN-COUPLED RECEPTOR"/>
    <property type="match status" value="1"/>
</dbReference>
<evidence type="ECO:0000313" key="2">
    <source>
        <dbReference type="EMBL" id="KAK6738658.1"/>
    </source>
</evidence>
<name>A0ABR1CJT8_NECAM</name>
<dbReference type="PANTHER" id="PTHR34492">
    <property type="entry name" value="GUSTATORY RECEPTOR FAMILY"/>
    <property type="match status" value="1"/>
</dbReference>
<comment type="caution">
    <text evidence="2">The sequence shown here is derived from an EMBL/GenBank/DDBJ whole genome shotgun (WGS) entry which is preliminary data.</text>
</comment>
<feature type="transmembrane region" description="Helical" evidence="1">
    <location>
        <begin position="20"/>
        <end position="40"/>
    </location>
</feature>
<keyword evidence="1" id="KW-0812">Transmembrane</keyword>
<feature type="transmembrane region" description="Helical" evidence="1">
    <location>
        <begin position="138"/>
        <end position="158"/>
    </location>
</feature>
<sequence length="285" mass="32770">MKNVCTSADNTKEEGKHRRILIRFHLINALVFVLLLLHAFGRKIINFKEQPRLFYVYNDGVIRVLYSSSVLHMFLCWNLAIFIFNMFVNGTYFELRHFNYVLSKIDDKDGETLQEQLLKAIAAHGKITKTIRGLDRLYRIYAFSMIATMIPSILMTIIMLSNRILSSENVLIMGLPPLLIITYGFLGLTISPARLYDEAYKSKTCLCLNSAIWHPYRPEIYQIALALCNHLEQPNMGVTIWGFAVMTKPLILATFSVMAMIFSLMMELFTLREPSQSRVNSTGSY</sequence>
<keyword evidence="1" id="KW-0472">Membrane</keyword>
<keyword evidence="1" id="KW-1133">Transmembrane helix</keyword>
<keyword evidence="3" id="KW-1185">Reference proteome</keyword>
<reference evidence="2 3" key="1">
    <citation type="submission" date="2023-08" db="EMBL/GenBank/DDBJ databases">
        <title>A Necator americanus chromosomal reference genome.</title>
        <authorList>
            <person name="Ilik V."/>
            <person name="Petrzelkova K.J."/>
            <person name="Pardy F."/>
            <person name="Fuh T."/>
            <person name="Niatou-Singa F.S."/>
            <person name="Gouil Q."/>
            <person name="Baker L."/>
            <person name="Ritchie M.E."/>
            <person name="Jex A.R."/>
            <person name="Gazzola D."/>
            <person name="Li H."/>
            <person name="Toshio Fujiwara R."/>
            <person name="Zhan B."/>
            <person name="Aroian R.V."/>
            <person name="Pafco B."/>
            <person name="Schwarz E.M."/>
        </authorList>
    </citation>
    <scope>NUCLEOTIDE SEQUENCE [LARGE SCALE GENOMIC DNA]</scope>
    <source>
        <strain evidence="2 3">Aroian</strain>
        <tissue evidence="2">Whole animal</tissue>
    </source>
</reference>
<organism evidence="2 3">
    <name type="scientific">Necator americanus</name>
    <name type="common">Human hookworm</name>
    <dbReference type="NCBI Taxonomy" id="51031"/>
    <lineage>
        <taxon>Eukaryota</taxon>
        <taxon>Metazoa</taxon>
        <taxon>Ecdysozoa</taxon>
        <taxon>Nematoda</taxon>
        <taxon>Chromadorea</taxon>
        <taxon>Rhabditida</taxon>
        <taxon>Rhabditina</taxon>
        <taxon>Rhabditomorpha</taxon>
        <taxon>Strongyloidea</taxon>
        <taxon>Ancylostomatidae</taxon>
        <taxon>Bunostominae</taxon>
        <taxon>Necator</taxon>
    </lineage>
</organism>
<feature type="transmembrane region" description="Helical" evidence="1">
    <location>
        <begin position="61"/>
        <end position="88"/>
    </location>
</feature>
<dbReference type="Proteomes" id="UP001303046">
    <property type="component" value="Unassembled WGS sequence"/>
</dbReference>
<feature type="transmembrane region" description="Helical" evidence="1">
    <location>
        <begin position="170"/>
        <end position="190"/>
    </location>
</feature>
<evidence type="ECO:0000256" key="1">
    <source>
        <dbReference type="SAM" id="Phobius"/>
    </source>
</evidence>
<feature type="transmembrane region" description="Helical" evidence="1">
    <location>
        <begin position="250"/>
        <end position="271"/>
    </location>
</feature>
<protein>
    <recommendedName>
        <fullName evidence="4">7TM chemoreceptor</fullName>
    </recommendedName>
</protein>